<feature type="region of interest" description="Disordered" evidence="1">
    <location>
        <begin position="747"/>
        <end position="880"/>
    </location>
</feature>
<feature type="compositionally biased region" description="Low complexity" evidence="1">
    <location>
        <begin position="360"/>
        <end position="369"/>
    </location>
</feature>
<gene>
    <name evidence="2 4" type="ORF">BDZ99DRAFT_494214</name>
</gene>
<feature type="compositionally biased region" description="Pro residues" evidence="1">
    <location>
        <begin position="313"/>
        <end position="325"/>
    </location>
</feature>
<feature type="compositionally biased region" description="Basic and acidic residues" evidence="1">
    <location>
        <begin position="276"/>
        <end position="308"/>
    </location>
</feature>
<protein>
    <submittedName>
        <fullName evidence="2 4">Uncharacterized protein</fullName>
    </submittedName>
</protein>
<proteinExistence type="predicted"/>
<feature type="region of interest" description="Disordered" evidence="1">
    <location>
        <begin position="473"/>
        <end position="542"/>
    </location>
</feature>
<dbReference type="Pfam" id="PF00805">
    <property type="entry name" value="Pentapeptide"/>
    <property type="match status" value="1"/>
</dbReference>
<feature type="region of interest" description="Disordered" evidence="1">
    <location>
        <begin position="574"/>
        <end position="627"/>
    </location>
</feature>
<feature type="region of interest" description="Disordered" evidence="1">
    <location>
        <begin position="357"/>
        <end position="416"/>
    </location>
</feature>
<dbReference type="RefSeq" id="XP_033583343.1">
    <property type="nucleotide sequence ID" value="XM_033723295.1"/>
</dbReference>
<dbReference type="Pfam" id="PF20566">
    <property type="entry name" value="Eap1"/>
    <property type="match status" value="1"/>
</dbReference>
<dbReference type="Proteomes" id="UP000504636">
    <property type="component" value="Unplaced"/>
</dbReference>
<feature type="compositionally biased region" description="Polar residues" evidence="1">
    <location>
        <begin position="574"/>
        <end position="606"/>
    </location>
</feature>
<dbReference type="AlphaFoldDB" id="A0A6A6Z6P7"/>
<evidence type="ECO:0000256" key="1">
    <source>
        <dbReference type="SAM" id="MobiDB-lite"/>
    </source>
</evidence>
<dbReference type="EMBL" id="MU003693">
    <property type="protein sequence ID" value="KAF2816379.1"/>
    <property type="molecule type" value="Genomic_DNA"/>
</dbReference>
<keyword evidence="3" id="KW-1185">Reference proteome</keyword>
<evidence type="ECO:0000313" key="3">
    <source>
        <dbReference type="Proteomes" id="UP000504636"/>
    </source>
</evidence>
<sequence>MARDIVRYTPAQLHHLRDSPLVQRPDGLPSIEQWMEPQPDQANRRPRSQVLRDGEQPANGEARADRPILNALGMGNFGRRPSAQPEDTVLGPPKLSFTSASRNAKPLDGTEKRGLPAFDSEGSLADRIGPRERWSKDRFESDRSRDKAGFRNGRGGGREEGEGWTNVKSRKSLGQDEIERPHRNGDRDRFHKDGDLDNGESGTRRPGLGRGRFEQPWGREDSATKEGDGAKTGTRGQGWRDRERDKERDRDPPRERDWTRGRGGIEEDPEWMDTVVTEKKPARTQEDFQRWKEEQKEKTKPQDKKEPIQEPAPSAPDPVSVPVPTPHAAQQKSVAPFAMDVGTEKLFGMWGEDKRADSNAAENATLAKTTKAKPKPSRFAGLFSPPEDSVRKLQAPLETPTSPPPAANHSTNTEDKEGFQRILQMLGGTNISGQPNLRGMAPPNGTRQAVRLDFQHPQGDDGAAMLTQIRQQMPRGREDRQYTENLVAPKPSGPDLRSPAGMFGIHSPENESGPDQYRFARPESGRPAEDFPFPPPARNGRSQDTLISQALAKAQVAQEPFRDSKRDFLLTLMQQPSRGTPPQMSGHNLPRQPSDNFLSFMDNNALQGPGAPKSRGPPPGIYDDPRMYSDNEMLRREANLREASIREANMRDASLREASIREANMREASIREANIRDANMRDANMREGMPSNDPLRKAMGRPPPGIYDDPSIAGLTRRNTTENMPRQPTNMGIPQQPVSDLPLWMKGPGMPQPSSERNVAPPPGFPPTAMRQPPGFGGPPVGNQPNMPFSAGNTPLGHPGIVPPRGMGGPGGMFAGQPPGQMPPPGPPGGYFGGPPGFGPMGMPRGDDPRMMMGPRRPEYEQFNRDPNAPRPRPGDMFGM</sequence>
<feature type="compositionally biased region" description="Polar residues" evidence="1">
    <location>
        <begin position="783"/>
        <end position="793"/>
    </location>
</feature>
<dbReference type="Gene3D" id="2.160.20.80">
    <property type="entry name" value="E3 ubiquitin-protein ligase SopA"/>
    <property type="match status" value="1"/>
</dbReference>
<feature type="compositionally biased region" description="Basic and acidic residues" evidence="1">
    <location>
        <begin position="173"/>
        <end position="195"/>
    </location>
</feature>
<evidence type="ECO:0000313" key="4">
    <source>
        <dbReference type="RefSeq" id="XP_033583343.1"/>
    </source>
</evidence>
<dbReference type="InterPro" id="IPR001646">
    <property type="entry name" value="5peptide_repeat"/>
</dbReference>
<evidence type="ECO:0000313" key="2">
    <source>
        <dbReference type="EMBL" id="KAF2816379.1"/>
    </source>
</evidence>
<dbReference type="GeneID" id="54464188"/>
<name>A0A6A6Z6P7_9PEZI</name>
<feature type="region of interest" description="Disordered" evidence="1">
    <location>
        <begin position="684"/>
        <end position="713"/>
    </location>
</feature>
<reference evidence="4" key="3">
    <citation type="submission" date="2025-04" db="UniProtKB">
        <authorList>
            <consortium name="RefSeq"/>
        </authorList>
    </citation>
    <scope>IDENTIFICATION</scope>
    <source>
        <strain evidence="4">CBS 304.34</strain>
    </source>
</reference>
<feature type="region of interest" description="Disordered" evidence="1">
    <location>
        <begin position="16"/>
        <end position="337"/>
    </location>
</feature>
<feature type="compositionally biased region" description="Basic and acidic residues" evidence="1">
    <location>
        <begin position="238"/>
        <end position="265"/>
    </location>
</feature>
<organism evidence="2">
    <name type="scientific">Mytilinidion resinicola</name>
    <dbReference type="NCBI Taxonomy" id="574789"/>
    <lineage>
        <taxon>Eukaryota</taxon>
        <taxon>Fungi</taxon>
        <taxon>Dikarya</taxon>
        <taxon>Ascomycota</taxon>
        <taxon>Pezizomycotina</taxon>
        <taxon>Dothideomycetes</taxon>
        <taxon>Pleosporomycetidae</taxon>
        <taxon>Mytilinidiales</taxon>
        <taxon>Mytilinidiaceae</taxon>
        <taxon>Mytilinidion</taxon>
    </lineage>
</organism>
<feature type="compositionally biased region" description="Basic and acidic residues" evidence="1">
    <location>
        <begin position="211"/>
        <end position="229"/>
    </location>
</feature>
<dbReference type="SUPFAM" id="SSF141571">
    <property type="entry name" value="Pentapeptide repeat-like"/>
    <property type="match status" value="1"/>
</dbReference>
<reference evidence="4" key="2">
    <citation type="submission" date="2020-04" db="EMBL/GenBank/DDBJ databases">
        <authorList>
            <consortium name="NCBI Genome Project"/>
        </authorList>
    </citation>
    <scope>NUCLEOTIDE SEQUENCE</scope>
    <source>
        <strain evidence="4">CBS 304.34</strain>
    </source>
</reference>
<accession>A0A6A6Z6P7</accession>
<feature type="compositionally biased region" description="Gly residues" evidence="1">
    <location>
        <begin position="829"/>
        <end position="840"/>
    </location>
</feature>
<feature type="compositionally biased region" description="Basic and acidic residues" evidence="1">
    <location>
        <begin position="128"/>
        <end position="149"/>
    </location>
</feature>
<reference evidence="2 4" key="1">
    <citation type="journal article" date="2020" name="Stud. Mycol.">
        <title>101 Dothideomycetes genomes: a test case for predicting lifestyles and emergence of pathogens.</title>
        <authorList>
            <person name="Haridas S."/>
            <person name="Albert R."/>
            <person name="Binder M."/>
            <person name="Bloem J."/>
            <person name="Labutti K."/>
            <person name="Salamov A."/>
            <person name="Andreopoulos B."/>
            <person name="Baker S."/>
            <person name="Barry K."/>
            <person name="Bills G."/>
            <person name="Bluhm B."/>
            <person name="Cannon C."/>
            <person name="Castanera R."/>
            <person name="Culley D."/>
            <person name="Daum C."/>
            <person name="Ezra D."/>
            <person name="Gonzalez J."/>
            <person name="Henrissat B."/>
            <person name="Kuo A."/>
            <person name="Liang C."/>
            <person name="Lipzen A."/>
            <person name="Lutzoni F."/>
            <person name="Magnuson J."/>
            <person name="Mondo S."/>
            <person name="Nolan M."/>
            <person name="Ohm R."/>
            <person name="Pangilinan J."/>
            <person name="Park H.-J."/>
            <person name="Ramirez L."/>
            <person name="Alfaro M."/>
            <person name="Sun H."/>
            <person name="Tritt A."/>
            <person name="Yoshinaga Y."/>
            <person name="Zwiers L.-H."/>
            <person name="Turgeon B."/>
            <person name="Goodwin S."/>
            <person name="Spatafora J."/>
            <person name="Crous P."/>
            <person name="Grigoriev I."/>
        </authorList>
    </citation>
    <scope>NUCLEOTIDE SEQUENCE</scope>
    <source>
        <strain evidence="2 4">CBS 304.34</strain>
    </source>
</reference>
<feature type="compositionally biased region" description="Basic and acidic residues" evidence="1">
    <location>
        <begin position="845"/>
        <end position="864"/>
    </location>
</feature>
<dbReference type="InterPro" id="IPR046784">
    <property type="entry name" value="Eap1"/>
</dbReference>
<dbReference type="OrthoDB" id="2504266at2759"/>
<feature type="compositionally biased region" description="Basic and acidic residues" evidence="1">
    <location>
        <begin position="518"/>
        <end position="529"/>
    </location>
</feature>